<organism evidence="6 7">
    <name type="scientific">Blautia producta</name>
    <dbReference type="NCBI Taxonomy" id="33035"/>
    <lineage>
        <taxon>Bacteria</taxon>
        <taxon>Bacillati</taxon>
        <taxon>Bacillota</taxon>
        <taxon>Clostridia</taxon>
        <taxon>Lachnospirales</taxon>
        <taxon>Lachnospiraceae</taxon>
        <taxon>Blautia</taxon>
    </lineage>
</organism>
<dbReference type="GO" id="GO:0055052">
    <property type="term" value="C:ATP-binding cassette (ABC) transporter complex, substrate-binding subunit-containing"/>
    <property type="evidence" value="ECO:0007669"/>
    <property type="project" value="TreeGrafter"/>
</dbReference>
<dbReference type="GO" id="GO:0015768">
    <property type="term" value="P:maltose transport"/>
    <property type="evidence" value="ECO:0007669"/>
    <property type="project" value="TreeGrafter"/>
</dbReference>
<dbReference type="GO" id="GO:1901982">
    <property type="term" value="F:maltose binding"/>
    <property type="evidence" value="ECO:0007669"/>
    <property type="project" value="TreeGrafter"/>
</dbReference>
<proteinExistence type="inferred from homology"/>
<comment type="similarity">
    <text evidence="1">Belongs to the bacterial solute-binding protein 1 family.</text>
</comment>
<dbReference type="AlphaFoldDB" id="A0A4V0Z7S0"/>
<evidence type="ECO:0000256" key="2">
    <source>
        <dbReference type="ARBA" id="ARBA00022448"/>
    </source>
</evidence>
<name>A0A4V0Z7S0_9FIRM</name>
<dbReference type="Proteomes" id="UP000289794">
    <property type="component" value="Chromosome"/>
</dbReference>
<accession>A0A4V0Z7S0</accession>
<dbReference type="Pfam" id="PF13416">
    <property type="entry name" value="SBP_bac_8"/>
    <property type="match status" value="1"/>
</dbReference>
<evidence type="ECO:0000256" key="4">
    <source>
        <dbReference type="SAM" id="MobiDB-lite"/>
    </source>
</evidence>
<feature type="compositionally biased region" description="Basic and acidic residues" evidence="4">
    <location>
        <begin position="33"/>
        <end position="58"/>
    </location>
</feature>
<dbReference type="GO" id="GO:0042956">
    <property type="term" value="P:maltodextrin transmembrane transport"/>
    <property type="evidence" value="ECO:0007669"/>
    <property type="project" value="TreeGrafter"/>
</dbReference>
<keyword evidence="2" id="KW-0813">Transport</keyword>
<evidence type="ECO:0000256" key="3">
    <source>
        <dbReference type="ARBA" id="ARBA00022729"/>
    </source>
</evidence>
<dbReference type="CDD" id="cd14748">
    <property type="entry name" value="PBP2_UgpB"/>
    <property type="match status" value="1"/>
</dbReference>
<feature type="signal peptide" evidence="5">
    <location>
        <begin position="1"/>
        <end position="28"/>
    </location>
</feature>
<sequence>MKFKKVAAMTAAAIMVAGLAAGCGNQGAADASDDTKQEKDAEKSESKDTAEEGDTEKAAAEAQDVTIWYYWETEGHQKALDKVIQDYNTSQKDIKVTAKYVPFADFKKQLSIGASANELPDIAILDSPDHASYASMGIFADLTGKFDVSNYYEGTVGSCTMDEKLYGVPFGVNCLALYYNKDMMDAAGCTAPTTWDELKETAGKLTKENVTGLAFCSVQNEEGTFNFMPWVWSTGAGSYEMDSEGGIKALTYVKGLVDEGYMSKECINWTQGDVMNQFISGNVAMMVNGPWQIPTMKEEAPDLNWDVTLIPKDSEYASALGGENYAVISGGNEEGALNFLEYATSEEQVKYLMDAFGYISADKTIAENQFGDDAVMEKFTEELNYALPRGPLAEWPEVSDAISLAFNQVITDAAAPDQAAKDAQATIDSVVEK</sequence>
<dbReference type="PANTHER" id="PTHR30061">
    <property type="entry name" value="MALTOSE-BINDING PERIPLASMIC PROTEIN"/>
    <property type="match status" value="1"/>
</dbReference>
<dbReference type="RefSeq" id="WP_130181427.1">
    <property type="nucleotide sequence ID" value="NZ_CP035945.1"/>
</dbReference>
<protein>
    <submittedName>
        <fullName evidence="6">Cyclodextrin-binding protein</fullName>
    </submittedName>
</protein>
<evidence type="ECO:0000256" key="1">
    <source>
        <dbReference type="ARBA" id="ARBA00008520"/>
    </source>
</evidence>
<dbReference type="EMBL" id="CP035945">
    <property type="protein sequence ID" value="QBE97768.1"/>
    <property type="molecule type" value="Genomic_DNA"/>
</dbReference>
<dbReference type="PROSITE" id="PS51257">
    <property type="entry name" value="PROKAR_LIPOPROTEIN"/>
    <property type="match status" value="1"/>
</dbReference>
<evidence type="ECO:0000256" key="5">
    <source>
        <dbReference type="SAM" id="SignalP"/>
    </source>
</evidence>
<dbReference type="KEGG" id="bpro:PMF13cell1_03331"/>
<dbReference type="Gene3D" id="3.40.190.10">
    <property type="entry name" value="Periplasmic binding protein-like II"/>
    <property type="match status" value="2"/>
</dbReference>
<dbReference type="SUPFAM" id="SSF53850">
    <property type="entry name" value="Periplasmic binding protein-like II"/>
    <property type="match status" value="1"/>
</dbReference>
<feature type="region of interest" description="Disordered" evidence="4">
    <location>
        <begin position="25"/>
        <end position="58"/>
    </location>
</feature>
<keyword evidence="3 5" id="KW-0732">Signal</keyword>
<dbReference type="PANTHER" id="PTHR30061:SF50">
    <property type="entry name" value="MALTOSE_MALTODEXTRIN-BINDING PERIPLASMIC PROTEIN"/>
    <property type="match status" value="1"/>
</dbReference>
<evidence type="ECO:0000313" key="7">
    <source>
        <dbReference type="Proteomes" id="UP000289794"/>
    </source>
</evidence>
<feature type="chain" id="PRO_5020398733" evidence="5">
    <location>
        <begin position="29"/>
        <end position="433"/>
    </location>
</feature>
<reference evidence="6 7" key="1">
    <citation type="submission" date="2019-01" db="EMBL/GenBank/DDBJ databases">
        <title>PMF-metabolizing Aryl O-demethylase.</title>
        <authorList>
            <person name="Kim M."/>
        </authorList>
    </citation>
    <scope>NUCLEOTIDE SEQUENCE [LARGE SCALE GENOMIC DNA]</scope>
    <source>
        <strain evidence="6 7">PMF1</strain>
    </source>
</reference>
<gene>
    <name evidence="6" type="primary">cycB_5</name>
    <name evidence="6" type="ORF">PMF13cell1_03331</name>
</gene>
<evidence type="ECO:0000313" key="6">
    <source>
        <dbReference type="EMBL" id="QBE97768.1"/>
    </source>
</evidence>
<dbReference type="InterPro" id="IPR006059">
    <property type="entry name" value="SBP"/>
</dbReference>